<dbReference type="Gene3D" id="2.60.200.20">
    <property type="match status" value="1"/>
</dbReference>
<evidence type="ECO:0000256" key="10">
    <source>
        <dbReference type="ARBA" id="ARBA00023306"/>
    </source>
</evidence>
<dbReference type="GO" id="GO:0005794">
    <property type="term" value="C:Golgi apparatus"/>
    <property type="evidence" value="ECO:0007669"/>
    <property type="project" value="Ensembl"/>
</dbReference>
<dbReference type="GO" id="GO:0045190">
    <property type="term" value="P:isotype switching"/>
    <property type="evidence" value="ECO:0007669"/>
    <property type="project" value="Ensembl"/>
</dbReference>
<sequence>MWKLVSAAGPAPAPEPYRLLVGTEYVVGRKNCAILIQDDQSISRSHAVLTVTHPETNLSQALSVPELIIQDTSKYGTFVNGEKVLNGTSRTLKSGDRVNFGTICALICNRPIIKPEYFAECIRAIQSKQQLPKLESFYPPVDEPAIGPEKLDLSMRHERKIIFRGKTFLFLSAKQHKKLSPAIILGGGEAKLLPERIKETSLLLAPEVCVIDAGLTNSQVPMSDSVRNWIDSIITVLQSKNLRTIPEAEIGLAVIFISMERYCNPQNHPGSAILHPTLSQSSTVDESIMPVTTSDRAYVADTEPEEPCMEISGEKTEKTPKMDRRDKMYSQNITSVKETPSTSGSVNTGTVLPRMHRTLVVDQKSQPLSPSKILGVNRNRERASQQESNSIKHYFQAAPKKRERIEEGETSVPKLAKMEEKSSHLSSQTQPTTSLMWKSKVEQTQKEQFTLDLKTNLSPVDTSLKLAIESSKSEKDKTVTKNVSSEKPASKKRKELGDLVEDAATLELVFGSKELDWEAEMGDCGEEHGTNMQKKRRLETKGKRIEEENVIQEEANRILQENELGTFTEQLEVLLSPFSSHKNTDGLQDVSSNLPSRLLLTEFRSLVVSHPRPNSLVAAQINYKQLNNFKKFKKVPYPGAGQLPHIIGGSDLIGHHAKKNSQLEEWLRQEMEVRNSFQATKQLRSFPRTGQLCTKS</sequence>
<dbReference type="Proteomes" id="UP000694380">
    <property type="component" value="Unplaced"/>
</dbReference>
<dbReference type="GO" id="GO:0003684">
    <property type="term" value="F:damaged DNA binding"/>
    <property type="evidence" value="ECO:0007669"/>
    <property type="project" value="Ensembl"/>
</dbReference>
<dbReference type="Pfam" id="PF16508">
    <property type="entry name" value="NIBRIN_BRCT_II"/>
    <property type="match status" value="1"/>
</dbReference>
<evidence type="ECO:0000256" key="4">
    <source>
        <dbReference type="ARBA" id="ARBA00022454"/>
    </source>
</evidence>
<evidence type="ECO:0000256" key="9">
    <source>
        <dbReference type="ARBA" id="ARBA00023254"/>
    </source>
</evidence>
<keyword evidence="8 12" id="KW-0539">Nucleus</keyword>
<dbReference type="FunFam" id="3.40.50.10980:FF:000001">
    <property type="entry name" value="Nibrin"/>
    <property type="match status" value="1"/>
</dbReference>
<keyword evidence="5 12" id="KW-0227">DNA damage</keyword>
<dbReference type="GO" id="GO:0007095">
    <property type="term" value="P:mitotic G2 DNA damage checkpoint signaling"/>
    <property type="evidence" value="ECO:0007669"/>
    <property type="project" value="Ensembl"/>
</dbReference>
<dbReference type="GO" id="GO:0042405">
    <property type="term" value="C:nuclear inclusion body"/>
    <property type="evidence" value="ECO:0007669"/>
    <property type="project" value="Ensembl"/>
</dbReference>
<dbReference type="PIRSF" id="PIRSF011869">
    <property type="entry name" value="Nibrin_animal"/>
    <property type="match status" value="1"/>
</dbReference>
<protein>
    <recommendedName>
        <fullName evidence="3 12">Nibrin</fullName>
    </recommendedName>
</protein>
<reference evidence="15" key="1">
    <citation type="submission" date="2025-08" db="UniProtKB">
        <authorList>
            <consortium name="Ensembl"/>
        </authorList>
    </citation>
    <scope>IDENTIFICATION</scope>
</reference>
<dbReference type="GO" id="GO:0110025">
    <property type="term" value="P:DNA strand resection involved in replication fork processing"/>
    <property type="evidence" value="ECO:0007669"/>
    <property type="project" value="Ensembl"/>
</dbReference>
<dbReference type="GO" id="GO:0016605">
    <property type="term" value="C:PML body"/>
    <property type="evidence" value="ECO:0007669"/>
    <property type="project" value="UniProtKB-SubCell"/>
</dbReference>
<dbReference type="GO" id="GO:0032206">
    <property type="term" value="P:positive regulation of telomere maintenance"/>
    <property type="evidence" value="ECO:0007669"/>
    <property type="project" value="Ensembl"/>
</dbReference>
<dbReference type="Gene3D" id="3.40.50.10980">
    <property type="entry name" value="Nibrin, BRCT2 domain"/>
    <property type="match status" value="1"/>
</dbReference>
<organism evidence="15 16">
    <name type="scientific">Chrysemys picta bellii</name>
    <name type="common">Western painted turtle</name>
    <name type="synonym">Emys bellii</name>
    <dbReference type="NCBI Taxonomy" id="8478"/>
    <lineage>
        <taxon>Eukaryota</taxon>
        <taxon>Metazoa</taxon>
        <taxon>Chordata</taxon>
        <taxon>Craniata</taxon>
        <taxon>Vertebrata</taxon>
        <taxon>Euteleostomi</taxon>
        <taxon>Archelosauria</taxon>
        <taxon>Testudinata</taxon>
        <taxon>Testudines</taxon>
        <taxon>Cryptodira</taxon>
        <taxon>Durocryptodira</taxon>
        <taxon>Testudinoidea</taxon>
        <taxon>Emydidae</taxon>
        <taxon>Chrysemys</taxon>
    </lineage>
</organism>
<comment type="function">
    <text evidence="12">Component of the MRN complex, which plays a central role in double-strand break (DSB) repair, DNA recombination, maintenance of telomere integrity and meiosis. The MRN complex is involved in the repair of DNA double-strand breaks (DSBs) via homologous recombination (HR), an error-free mechanism which primarily occurs during S and G2 phases. The complex (1) mediates the end resection of damaged DNA, which generates proper single-stranded DNA, a key initial steps in HR, and is (2) required for the recruitment of other repair factors and efficient activation of ATM and ATR upon DNA damage. The MRN complex possesses single-strand endonuclease activity and double-strand-specific 3'-5' exonuclease activity, which are provided by MRE11, to initiate end resection, which is required for single-strand invasion and recombination. Within the MRN complex, nbn acts as a protein-protein adapter, which specifically recognizes and binds phosphorylated proteins, promoting their recruitment to DNA damage sites. Recruits mre11 and rad50 components of the MRN complex to DSBs in response to DNA damage. Promotes the recruitment of PI3/PI4-kinase family members atm, atr, and probably DNA-PKcs to the DNA damage sites, activating their functions. Mediates the recruitment of phosphorylated rbbp8/CtIP to DSBs, leading to cooperation between the MRN complex and rbbp8/CtIP to initiate end resection.</text>
</comment>
<accession>A0A8C3FQ74</accession>
<dbReference type="GO" id="GO:0140297">
    <property type="term" value="F:DNA-binding transcription factor binding"/>
    <property type="evidence" value="ECO:0007669"/>
    <property type="project" value="Ensembl"/>
</dbReference>
<evidence type="ECO:0000256" key="12">
    <source>
        <dbReference type="PIRNR" id="PIRNR011869"/>
    </source>
</evidence>
<dbReference type="GO" id="GO:0007405">
    <property type="term" value="P:neuroblast proliferation"/>
    <property type="evidence" value="ECO:0007669"/>
    <property type="project" value="Ensembl"/>
</dbReference>
<keyword evidence="9 12" id="KW-0469">Meiosis</keyword>
<dbReference type="GO" id="GO:0031860">
    <property type="term" value="P:telomeric 3' overhang formation"/>
    <property type="evidence" value="ECO:0007669"/>
    <property type="project" value="Ensembl"/>
</dbReference>
<dbReference type="GO" id="GO:0051321">
    <property type="term" value="P:meiotic cell cycle"/>
    <property type="evidence" value="ECO:0007669"/>
    <property type="project" value="UniProtKB-KW"/>
</dbReference>
<dbReference type="InterPro" id="IPR008984">
    <property type="entry name" value="SMAD_FHA_dom_sf"/>
</dbReference>
<dbReference type="GO" id="GO:1904354">
    <property type="term" value="P:negative regulation of telomere capping"/>
    <property type="evidence" value="ECO:0007669"/>
    <property type="project" value="Ensembl"/>
</dbReference>
<dbReference type="PANTHER" id="PTHR12162:SF0">
    <property type="entry name" value="NIBRIN"/>
    <property type="match status" value="1"/>
</dbReference>
<feature type="region of interest" description="Disordered" evidence="13">
    <location>
        <begin position="471"/>
        <end position="491"/>
    </location>
</feature>
<dbReference type="GO" id="GO:0035861">
    <property type="term" value="C:site of double-strand break"/>
    <property type="evidence" value="ECO:0007669"/>
    <property type="project" value="Ensembl"/>
</dbReference>
<dbReference type="GO" id="GO:0000724">
    <property type="term" value="P:double-strand break repair via homologous recombination"/>
    <property type="evidence" value="ECO:0007669"/>
    <property type="project" value="Ensembl"/>
</dbReference>
<dbReference type="PANTHER" id="PTHR12162">
    <property type="entry name" value="NIBRIN-RELATED"/>
    <property type="match status" value="1"/>
</dbReference>
<comment type="subunit">
    <text evidence="12">Component of the MRN complex.</text>
</comment>
<evidence type="ECO:0000256" key="11">
    <source>
        <dbReference type="ARBA" id="ARBA00044757"/>
    </source>
</evidence>
<dbReference type="GO" id="GO:0000729">
    <property type="term" value="P:DNA double-strand break processing"/>
    <property type="evidence" value="ECO:0007669"/>
    <property type="project" value="Ensembl"/>
</dbReference>
<dbReference type="Pfam" id="PF00498">
    <property type="entry name" value="FHA"/>
    <property type="match status" value="1"/>
</dbReference>
<keyword evidence="10 12" id="KW-0131">Cell cycle</keyword>
<comment type="similarity">
    <text evidence="11">Belongs to the Nibrin family.</text>
</comment>
<dbReference type="GO" id="GO:0097681">
    <property type="term" value="P:double-strand break repair via alternative nonhomologous end joining"/>
    <property type="evidence" value="ECO:0007669"/>
    <property type="project" value="Ensembl"/>
</dbReference>
<dbReference type="GO" id="GO:0005730">
    <property type="term" value="C:nucleolus"/>
    <property type="evidence" value="ECO:0007669"/>
    <property type="project" value="Ensembl"/>
</dbReference>
<dbReference type="GO" id="GO:0005657">
    <property type="term" value="C:replication fork"/>
    <property type="evidence" value="ECO:0007669"/>
    <property type="project" value="Ensembl"/>
</dbReference>
<evidence type="ECO:0000256" key="8">
    <source>
        <dbReference type="ARBA" id="ARBA00023242"/>
    </source>
</evidence>
<dbReference type="GO" id="GO:2000781">
    <property type="term" value="P:positive regulation of double-strand break repair"/>
    <property type="evidence" value="ECO:0007669"/>
    <property type="project" value="Ensembl"/>
</dbReference>
<dbReference type="CDD" id="cd22667">
    <property type="entry name" value="FHA_NBN"/>
    <property type="match status" value="1"/>
</dbReference>
<dbReference type="InterPro" id="IPR040227">
    <property type="entry name" value="Nibrin-rel"/>
</dbReference>
<dbReference type="AlphaFoldDB" id="A0A8C3FQ74"/>
<proteinExistence type="inferred from homology"/>
<dbReference type="SMART" id="SM01348">
    <property type="entry name" value="Nbs1_C"/>
    <property type="match status" value="1"/>
</dbReference>
<evidence type="ECO:0000256" key="3">
    <source>
        <dbReference type="ARBA" id="ARBA00020013"/>
    </source>
</evidence>
<evidence type="ECO:0000256" key="6">
    <source>
        <dbReference type="ARBA" id="ARBA00022895"/>
    </source>
</evidence>
<evidence type="ECO:0000313" key="16">
    <source>
        <dbReference type="Proteomes" id="UP000694380"/>
    </source>
</evidence>
<dbReference type="GO" id="GO:0043539">
    <property type="term" value="F:protein serine/threonine kinase activator activity"/>
    <property type="evidence" value="ECO:0007669"/>
    <property type="project" value="Ensembl"/>
</dbReference>
<keyword evidence="7 12" id="KW-0234">DNA repair</keyword>
<dbReference type="GO" id="GO:0030870">
    <property type="term" value="C:Mre11 complex"/>
    <property type="evidence" value="ECO:0007669"/>
    <property type="project" value="Ensembl"/>
</dbReference>
<dbReference type="GO" id="GO:0090656">
    <property type="term" value="P:t-circle formation"/>
    <property type="evidence" value="ECO:0007669"/>
    <property type="project" value="Ensembl"/>
</dbReference>
<keyword evidence="6 12" id="KW-0779">Telomere</keyword>
<dbReference type="InterPro" id="IPR032429">
    <property type="entry name" value="Nibrin_BRCT2"/>
</dbReference>
<dbReference type="GO" id="GO:0031848">
    <property type="term" value="P:protection from non-homologous end joining at telomere"/>
    <property type="evidence" value="ECO:0007669"/>
    <property type="project" value="Ensembl"/>
</dbReference>
<dbReference type="GO" id="GO:0070533">
    <property type="term" value="C:BRCA1-C complex"/>
    <property type="evidence" value="ECO:0007669"/>
    <property type="project" value="Ensembl"/>
</dbReference>
<dbReference type="InterPro" id="IPR000253">
    <property type="entry name" value="FHA_dom"/>
</dbReference>
<dbReference type="Ensembl" id="ENSCPBT00000014909.1">
    <property type="protein sequence ID" value="ENSCPBP00000012525.1"/>
    <property type="gene ID" value="ENSCPBG00000009356.1"/>
</dbReference>
<dbReference type="GO" id="GO:0042393">
    <property type="term" value="F:histone binding"/>
    <property type="evidence" value="ECO:0007669"/>
    <property type="project" value="Ensembl"/>
</dbReference>
<dbReference type="GO" id="GO:0050885">
    <property type="term" value="P:neuromuscular process controlling balance"/>
    <property type="evidence" value="ECO:0007669"/>
    <property type="project" value="Ensembl"/>
</dbReference>
<gene>
    <name evidence="15" type="primary">NBN</name>
</gene>
<reference evidence="15" key="2">
    <citation type="submission" date="2025-09" db="UniProtKB">
        <authorList>
            <consortium name="Ensembl"/>
        </authorList>
    </citation>
    <scope>IDENTIFICATION</scope>
</reference>
<evidence type="ECO:0000256" key="7">
    <source>
        <dbReference type="ARBA" id="ARBA00023204"/>
    </source>
</evidence>
<evidence type="ECO:0000256" key="2">
    <source>
        <dbReference type="ARBA" id="ARBA00004574"/>
    </source>
</evidence>
<keyword evidence="16" id="KW-1185">Reference proteome</keyword>
<keyword evidence="4" id="KW-0158">Chromosome</keyword>
<evidence type="ECO:0000259" key="14">
    <source>
        <dbReference type="PROSITE" id="PS50006"/>
    </source>
</evidence>
<feature type="domain" description="FHA" evidence="14">
    <location>
        <begin position="25"/>
        <end position="84"/>
    </location>
</feature>
<dbReference type="Pfam" id="PF08599">
    <property type="entry name" value="Nbs1_C"/>
    <property type="match status" value="1"/>
</dbReference>
<evidence type="ECO:0000256" key="1">
    <source>
        <dbReference type="ARBA" id="ARBA00004322"/>
    </source>
</evidence>
<dbReference type="GO" id="GO:1990166">
    <property type="term" value="P:protein localization to site of double-strand break"/>
    <property type="evidence" value="ECO:0007669"/>
    <property type="project" value="Ensembl"/>
</dbReference>
<dbReference type="InterPro" id="IPR043014">
    <property type="entry name" value="Nibrin_BRCT2_sf"/>
</dbReference>
<evidence type="ECO:0000256" key="13">
    <source>
        <dbReference type="SAM" id="MobiDB-lite"/>
    </source>
</evidence>
<evidence type="ECO:0000313" key="15">
    <source>
        <dbReference type="Ensembl" id="ENSCPBP00000012525.1"/>
    </source>
</evidence>
<dbReference type="GO" id="GO:0062176">
    <property type="term" value="P:R-loop processing"/>
    <property type="evidence" value="ECO:0007669"/>
    <property type="project" value="Ensembl"/>
</dbReference>
<dbReference type="FunFam" id="2.60.200.20:FF:000017">
    <property type="entry name" value="Nibrin"/>
    <property type="match status" value="1"/>
</dbReference>
<dbReference type="GO" id="GO:0140463">
    <property type="term" value="F:chromatin-protein adaptor activity"/>
    <property type="evidence" value="ECO:0007669"/>
    <property type="project" value="Ensembl"/>
</dbReference>
<dbReference type="SUPFAM" id="SSF49879">
    <property type="entry name" value="SMAD/FHA domain"/>
    <property type="match status" value="1"/>
</dbReference>
<dbReference type="InterPro" id="IPR013908">
    <property type="entry name" value="Nibrin_C"/>
</dbReference>
<dbReference type="GO" id="GO:0140031">
    <property type="term" value="F:phosphorylation-dependent protein binding"/>
    <property type="evidence" value="ECO:0007669"/>
    <property type="project" value="Ensembl"/>
</dbReference>
<comment type="subcellular location">
    <subcellularLocation>
        <location evidence="2">Chromosome</location>
        <location evidence="2">Telomere</location>
    </subcellularLocation>
    <subcellularLocation>
        <location evidence="1">Nucleus</location>
        <location evidence="1">PML body</location>
    </subcellularLocation>
</comment>
<dbReference type="GO" id="GO:0000781">
    <property type="term" value="C:chromosome, telomeric region"/>
    <property type="evidence" value="ECO:0007669"/>
    <property type="project" value="UniProtKB-SubCell"/>
</dbReference>
<dbReference type="SMART" id="SM00240">
    <property type="entry name" value="FHA"/>
    <property type="match status" value="1"/>
</dbReference>
<dbReference type="PROSITE" id="PS50006">
    <property type="entry name" value="FHA_DOMAIN"/>
    <property type="match status" value="1"/>
</dbReference>
<dbReference type="GeneTree" id="ENSGT00390000000521"/>
<dbReference type="InterPro" id="IPR016592">
    <property type="entry name" value="Nibrin_met"/>
</dbReference>
<dbReference type="GO" id="GO:0097193">
    <property type="term" value="P:intrinsic apoptotic signaling pathway"/>
    <property type="evidence" value="ECO:0007669"/>
    <property type="project" value="Ensembl"/>
</dbReference>
<evidence type="ECO:0000256" key="5">
    <source>
        <dbReference type="ARBA" id="ARBA00022763"/>
    </source>
</evidence>
<name>A0A8C3FQ74_CHRPI</name>